<dbReference type="Proteomes" id="UP000806285">
    <property type="component" value="Unassembled WGS sequence"/>
</dbReference>
<dbReference type="PANTHER" id="PTHR43069">
    <property type="entry name" value="FUMARYLACETOACETASE"/>
    <property type="match status" value="1"/>
</dbReference>
<accession>A0ABR9S803</accession>
<keyword evidence="9" id="KW-0828">Tyrosine catabolism</keyword>
<comment type="pathway">
    <text evidence="3">Amino-acid degradation; L-phenylalanine degradation; acetoacetate and fumarate from L-phenylalanine: step 6/6.</text>
</comment>
<comment type="caution">
    <text evidence="13">The sequence shown here is derived from an EMBL/GenBank/DDBJ whole genome shotgun (WGS) entry which is preliminary data.</text>
</comment>
<keyword evidence="7" id="KW-0106">Calcium</keyword>
<keyword evidence="14" id="KW-1185">Reference proteome</keyword>
<sequence length="425" mass="46214">MSAGTPGLDPALRSWVDSANDPACDFPIQNLPFGRFRRDEGEELRIGVAIGDRVVDLEAAGLFPHQQMKQLLRTSPFERRALRHALVEGLQHGSPQRGTLERALLPLASVQMGLPCDIGDYTDFYVGIHHATAVGKQFRPDAPLLPNYKWVPIGYHGRASTINASGAAFRRPVGQVKPPDSDTPVLRASARLDFELELGIFIGRGNAQGEPIALDGAEDHVFGLALFNDWSARDLQAWEYQPLGPFLSKNFASTVSPWMVTLDALEPFRRPWQRAAGEPLPLPYLDGEANRARGAFDVHLEVWLQTAQMAAAGHAGERISRSSFADAAYWTVAQLVTHHTVNGCRLEGGDMFGSGTLSGPLPDQAGSLLELTAGGKAPLRLPNGETRTFLEDGDTVILRASCEREGARRIGFGECRGTVLPAPKM</sequence>
<dbReference type="Pfam" id="PF09298">
    <property type="entry name" value="FAA_hydrolase_N"/>
    <property type="match status" value="1"/>
</dbReference>
<dbReference type="GO" id="GO:0004334">
    <property type="term" value="F:fumarylacetoacetase activity"/>
    <property type="evidence" value="ECO:0007669"/>
    <property type="project" value="UniProtKB-EC"/>
</dbReference>
<dbReference type="RefSeq" id="WP_193678233.1">
    <property type="nucleotide sequence ID" value="NZ_JADDIV010000005.1"/>
</dbReference>
<keyword evidence="10" id="KW-0585">Phenylalanine catabolism</keyword>
<protein>
    <recommendedName>
        <fullName evidence="4">fumarylacetoacetase</fullName>
        <ecNumber evidence="4">3.7.1.2</ecNumber>
    </recommendedName>
</protein>
<evidence type="ECO:0000256" key="9">
    <source>
        <dbReference type="ARBA" id="ARBA00022878"/>
    </source>
</evidence>
<dbReference type="InterPro" id="IPR005959">
    <property type="entry name" value="Fumarylacetoacetase"/>
</dbReference>
<dbReference type="Gene3D" id="3.90.850.10">
    <property type="entry name" value="Fumarylacetoacetase-like, C-terminal domain"/>
    <property type="match status" value="1"/>
</dbReference>
<evidence type="ECO:0000256" key="2">
    <source>
        <dbReference type="ARBA" id="ARBA00001946"/>
    </source>
</evidence>
<dbReference type="InterPro" id="IPR015377">
    <property type="entry name" value="Fumarylacetoacetase_N"/>
</dbReference>
<evidence type="ECO:0000259" key="11">
    <source>
        <dbReference type="Pfam" id="PF01557"/>
    </source>
</evidence>
<evidence type="ECO:0000259" key="12">
    <source>
        <dbReference type="Pfam" id="PF09298"/>
    </source>
</evidence>
<comment type="cofactor">
    <cofactor evidence="2">
        <name>Mg(2+)</name>
        <dbReference type="ChEBI" id="CHEBI:18420"/>
    </cofactor>
</comment>
<evidence type="ECO:0000256" key="5">
    <source>
        <dbReference type="ARBA" id="ARBA00022723"/>
    </source>
</evidence>
<evidence type="ECO:0000313" key="14">
    <source>
        <dbReference type="Proteomes" id="UP000806285"/>
    </source>
</evidence>
<evidence type="ECO:0000256" key="3">
    <source>
        <dbReference type="ARBA" id="ARBA00004782"/>
    </source>
</evidence>
<evidence type="ECO:0000256" key="4">
    <source>
        <dbReference type="ARBA" id="ARBA00012094"/>
    </source>
</evidence>
<feature type="domain" description="Fumarylacetoacetase-like C-terminal" evidence="11">
    <location>
        <begin position="129"/>
        <end position="419"/>
    </location>
</feature>
<evidence type="ECO:0000256" key="10">
    <source>
        <dbReference type="ARBA" id="ARBA00023232"/>
    </source>
</evidence>
<evidence type="ECO:0000313" key="13">
    <source>
        <dbReference type="EMBL" id="MBE7369618.1"/>
    </source>
</evidence>
<dbReference type="PANTHER" id="PTHR43069:SF2">
    <property type="entry name" value="FUMARYLACETOACETASE"/>
    <property type="match status" value="1"/>
</dbReference>
<proteinExistence type="predicted"/>
<gene>
    <name evidence="13" type="primary">fahA</name>
    <name evidence="13" type="ORF">IM787_18790</name>
</gene>
<reference evidence="13 14" key="1">
    <citation type="submission" date="2020-10" db="EMBL/GenBank/DDBJ databases">
        <title>Ramlibacter sp. HM2 16S ribosomal RNA gene Genome sequencing and assembly.</title>
        <authorList>
            <person name="Kang M."/>
        </authorList>
    </citation>
    <scope>NUCLEOTIDE SEQUENCE [LARGE SCALE GENOMIC DNA]</scope>
    <source>
        <strain evidence="13 14">HM2</strain>
    </source>
</reference>
<dbReference type="Gene3D" id="2.30.30.230">
    <property type="entry name" value="Fumarylacetoacetase, N-terminal domain"/>
    <property type="match status" value="1"/>
</dbReference>
<dbReference type="InterPro" id="IPR011234">
    <property type="entry name" value="Fumarylacetoacetase-like_C"/>
</dbReference>
<dbReference type="InterPro" id="IPR036462">
    <property type="entry name" value="Fumarylacetoacetase_N_sf"/>
</dbReference>
<name>A0ABR9S803_9BURK</name>
<dbReference type="NCBIfam" id="TIGR01266">
    <property type="entry name" value="fum_ac_acetase"/>
    <property type="match status" value="1"/>
</dbReference>
<dbReference type="InterPro" id="IPR036663">
    <property type="entry name" value="Fumarylacetoacetase_C_sf"/>
</dbReference>
<organism evidence="13 14">
    <name type="scientific">Ramlibacter pallidus</name>
    <dbReference type="NCBI Taxonomy" id="2780087"/>
    <lineage>
        <taxon>Bacteria</taxon>
        <taxon>Pseudomonadati</taxon>
        <taxon>Pseudomonadota</taxon>
        <taxon>Betaproteobacteria</taxon>
        <taxon>Burkholderiales</taxon>
        <taxon>Comamonadaceae</taxon>
        <taxon>Ramlibacter</taxon>
    </lineage>
</organism>
<evidence type="ECO:0000256" key="6">
    <source>
        <dbReference type="ARBA" id="ARBA00022801"/>
    </source>
</evidence>
<keyword evidence="8" id="KW-0460">Magnesium</keyword>
<dbReference type="Pfam" id="PF01557">
    <property type="entry name" value="FAA_hydrolase"/>
    <property type="match status" value="1"/>
</dbReference>
<dbReference type="SUPFAM" id="SSF63433">
    <property type="entry name" value="Fumarylacetoacetate hydrolase, FAH, N-terminal domain"/>
    <property type="match status" value="1"/>
</dbReference>
<dbReference type="SUPFAM" id="SSF56529">
    <property type="entry name" value="FAH"/>
    <property type="match status" value="1"/>
</dbReference>
<comment type="cofactor">
    <cofactor evidence="1">
        <name>Ca(2+)</name>
        <dbReference type="ChEBI" id="CHEBI:29108"/>
    </cofactor>
</comment>
<evidence type="ECO:0000256" key="7">
    <source>
        <dbReference type="ARBA" id="ARBA00022837"/>
    </source>
</evidence>
<evidence type="ECO:0000256" key="8">
    <source>
        <dbReference type="ARBA" id="ARBA00022842"/>
    </source>
</evidence>
<dbReference type="EC" id="3.7.1.2" evidence="4"/>
<evidence type="ECO:0000256" key="1">
    <source>
        <dbReference type="ARBA" id="ARBA00001913"/>
    </source>
</evidence>
<dbReference type="EMBL" id="JADDIV010000005">
    <property type="protein sequence ID" value="MBE7369618.1"/>
    <property type="molecule type" value="Genomic_DNA"/>
</dbReference>
<feature type="domain" description="Fumarylacetoacetase N-terminal" evidence="12">
    <location>
        <begin position="29"/>
        <end position="115"/>
    </location>
</feature>
<keyword evidence="6 13" id="KW-0378">Hydrolase</keyword>
<keyword evidence="5" id="KW-0479">Metal-binding</keyword>